<evidence type="ECO:0000313" key="2">
    <source>
        <dbReference type="EMBL" id="CAK0814309.1"/>
    </source>
</evidence>
<dbReference type="EMBL" id="CAUYUJ010005603">
    <property type="protein sequence ID" value="CAK0814309.1"/>
    <property type="molecule type" value="Genomic_DNA"/>
</dbReference>
<proteinExistence type="predicted"/>
<gene>
    <name evidence="2" type="ORF">PCOR1329_LOCUS17955</name>
</gene>
<evidence type="ECO:0000313" key="3">
    <source>
        <dbReference type="Proteomes" id="UP001189429"/>
    </source>
</evidence>
<feature type="compositionally biased region" description="Basic and acidic residues" evidence="1">
    <location>
        <begin position="123"/>
        <end position="161"/>
    </location>
</feature>
<feature type="region of interest" description="Disordered" evidence="1">
    <location>
        <begin position="26"/>
        <end position="211"/>
    </location>
</feature>
<feature type="compositionally biased region" description="Basic residues" evidence="1">
    <location>
        <begin position="541"/>
        <end position="552"/>
    </location>
</feature>
<reference evidence="2" key="1">
    <citation type="submission" date="2023-10" db="EMBL/GenBank/DDBJ databases">
        <authorList>
            <person name="Chen Y."/>
            <person name="Shah S."/>
            <person name="Dougan E. K."/>
            <person name="Thang M."/>
            <person name="Chan C."/>
        </authorList>
    </citation>
    <scope>NUCLEOTIDE SEQUENCE [LARGE SCALE GENOMIC DNA]</scope>
</reference>
<evidence type="ECO:0000256" key="1">
    <source>
        <dbReference type="SAM" id="MobiDB-lite"/>
    </source>
</evidence>
<sequence length="704" mass="75651">MPSPVVIRGDPREFMFILMPILDGSETKGVDQGADDGTGGSKGQISGDGAASSGDDINNPRRTDTVVEITDSDDSRDKGVDANAVSGKRSATDVAMDDSDEAPLTQTKHQRRSPDVAGAGDASAKDTFEDTRGSNDKGGDTEIGKGNSDHGTDIGNIKHDAAAGGHMTVEGTGSSPWPHDRQPDSWAFNASITDGAPPGAPPPLHAPAPHLGSIGLQAAPLGEIGLQAARLGEIGLQAAPLAEIGLQAAPLAEIGIQQLGWQAASSRDEVANLAQLPNDPMRTNEPASLSQLISKLADIYNQAQGNTKLTAVQNAYFNQQAEDDDKTKDRFLEEAHATGVVPSRGALGNRFQTFLDANPDERKKYETTKGNIAKADFRKRWFDEEWVKYKKRRTVVENMAESWADFGTYEPFEVIAGKESGTGITSSGAEAALNICLSCIKLGGYWNKYNWQSKRMEHLYMKSGYKYKFEKQCSEITEMMETNAAIPTVPTAQPTPAAPMTIAGGGTASAAPAVLEGRDNVVDPTKKRNIENVTPPQPTPRAKKMPRGKAKAKAGTAQTGDVDGKTTDAEQEKERIKQLKKTQKANMECAQTSISEYGQTVTQANLILDNIKSLPEWKWANNSEGVSGLQESLNALVSAAMGSQFIKEILITDIAKVKSQMAEETFDDKIASVTPALESPLKKLKAEITCLQNMRREKQRLANI</sequence>
<dbReference type="Proteomes" id="UP001189429">
    <property type="component" value="Unassembled WGS sequence"/>
</dbReference>
<name>A0ABN9R7A8_9DINO</name>
<feature type="compositionally biased region" description="Basic and acidic residues" evidence="1">
    <location>
        <begin position="562"/>
        <end position="571"/>
    </location>
</feature>
<protein>
    <submittedName>
        <fullName evidence="2">Uncharacterized protein</fullName>
    </submittedName>
</protein>
<accession>A0ABN9R7A8</accession>
<comment type="caution">
    <text evidence="2">The sequence shown here is derived from an EMBL/GenBank/DDBJ whole genome shotgun (WGS) entry which is preliminary data.</text>
</comment>
<feature type="region of interest" description="Disordered" evidence="1">
    <location>
        <begin position="528"/>
        <end position="571"/>
    </location>
</feature>
<organism evidence="2 3">
    <name type="scientific">Prorocentrum cordatum</name>
    <dbReference type="NCBI Taxonomy" id="2364126"/>
    <lineage>
        <taxon>Eukaryota</taxon>
        <taxon>Sar</taxon>
        <taxon>Alveolata</taxon>
        <taxon>Dinophyceae</taxon>
        <taxon>Prorocentrales</taxon>
        <taxon>Prorocentraceae</taxon>
        <taxon>Prorocentrum</taxon>
    </lineage>
</organism>
<keyword evidence="3" id="KW-1185">Reference proteome</keyword>